<feature type="compositionally biased region" description="Acidic residues" evidence="3">
    <location>
        <begin position="46"/>
        <end position="58"/>
    </location>
</feature>
<dbReference type="GO" id="GO:0016251">
    <property type="term" value="F:RNA polymerase II general transcription initiation factor activity"/>
    <property type="evidence" value="ECO:0007669"/>
    <property type="project" value="InterPro"/>
</dbReference>
<feature type="region of interest" description="Disordered" evidence="3">
    <location>
        <begin position="42"/>
        <end position="137"/>
    </location>
</feature>
<dbReference type="PANTHER" id="PTHR13900:SF0">
    <property type="entry name" value="TRANSCRIPTION INITIATION FACTOR TFIID SUBUNIT 1"/>
    <property type="match status" value="1"/>
</dbReference>
<feature type="compositionally biased region" description="Gly residues" evidence="3">
    <location>
        <begin position="123"/>
        <end position="137"/>
    </location>
</feature>
<dbReference type="GO" id="GO:0017025">
    <property type="term" value="F:TBP-class protein binding"/>
    <property type="evidence" value="ECO:0007669"/>
    <property type="project" value="InterPro"/>
</dbReference>
<dbReference type="STRING" id="13370.A0A448YJV0"/>
<gene>
    <name evidence="5" type="ORF">BRENAR_LOCUS1922</name>
</gene>
<evidence type="ECO:0000313" key="5">
    <source>
        <dbReference type="EMBL" id="VEU21187.1"/>
    </source>
</evidence>
<evidence type="ECO:0000256" key="3">
    <source>
        <dbReference type="SAM" id="MobiDB-lite"/>
    </source>
</evidence>
<dbReference type="GO" id="GO:0004402">
    <property type="term" value="F:histone acetyltransferase activity"/>
    <property type="evidence" value="ECO:0007669"/>
    <property type="project" value="InterPro"/>
</dbReference>
<dbReference type="Proteomes" id="UP000290900">
    <property type="component" value="Unassembled WGS sequence"/>
</dbReference>
<organism evidence="5 6">
    <name type="scientific">Brettanomyces naardenensis</name>
    <name type="common">Yeast</name>
    <dbReference type="NCBI Taxonomy" id="13370"/>
    <lineage>
        <taxon>Eukaryota</taxon>
        <taxon>Fungi</taxon>
        <taxon>Dikarya</taxon>
        <taxon>Ascomycota</taxon>
        <taxon>Saccharomycotina</taxon>
        <taxon>Pichiomycetes</taxon>
        <taxon>Pichiales</taxon>
        <taxon>Pichiaceae</taxon>
        <taxon>Brettanomyces</taxon>
    </lineage>
</organism>
<proteinExistence type="predicted"/>
<sequence>MSSDVSPIKGVSGVSTPPDDGLGQIGLFDFSHMFDGSTKHAADAMDFSDEDELAEEDEGGAKGEAVIDDVGARSKEAEDETVQLDKSQDQQEEEEGSESDDLMKELEEEGMKGVEEDEAIPGGLFGNSFPGGGGGGLNDLELESAGAFAEMDEDEEAQETVQTAVEKPVTHLDKAALDAKLLRIFYPTFQRGHPIKMQTLFPVVPLEFPYQATPRIGRPLIPTKVRFEIQNDSRKTFRLTPRQLLTKPVRRGAPSLPEPRVAPVGTVEEEVEAIESIEEKNGNHHAGSRGKKRSLSAVDEYDRDMVLANADWDDVAILEGSKAQIPGEPPRKSPLDVNMDDWDEGDNCQRILDGQLDLDSINLRLDLNDPRLLLEDEEKKAQAKRRRRIANTLNSSDELARASIPLTAHELDARFNISNDSAYDILRRNYHTRVRSTIGNLTIEHAPPALRLQSPFYPAKPSAKLLRRFHRPRFAVRSNTTMLFSRPKQRKRKRDRGKDASQLFLETGSLTAGDTAPLFFLEYSEEYPVALSKLGMGSKLINYYRKMAESDTSRPKLPVGETHVLGLEDRSPFWNFGFVERGNIVPTLYNQMVRAPVFRHDAAQTDFLLVRSAGAGGSQRYCLRSISNLFTVGQTFPAVEVPGPHSRKVSAISKNRLKMVVYRILNSDEHQRLLVKDISRHFPEHSDMQNRQRLKEFMEYQRSGEDQGYWKVKGHEKVPDYVATRAMISPEDICLVESMRSAQQRFEDVESFRRERLADVEAAKREKEAASAHADESQAMELAPWNTTRNFIQATQGKAMLQIHGQGDISENGAAFSFLKISMKGGFLKNVESEVGTPATPPPTKKGEKAAASHSYNVAEQQKLYDEEIAKVWYHQQRALSSPGGHPGRARKVSDEELKDDQYMRIANQQVNKEVDEQPRYLKITRMVRNSYGILERRVEVVRDPKVVELYVRRRQAQLLEDPTELDSNSLVLTNDAEENLKVKKRLEEELAKLQKQHEKKKKKSPGITAANIDSEGRISGKGIGKGKSTSRRCATCGMLGHIRTNKSCPLYYTIHNKSNPNYIPGSEKSAHLLTIAQEVKK</sequence>
<dbReference type="InterPro" id="IPR022591">
    <property type="entry name" value="TAF1_HAT_dom"/>
</dbReference>
<keyword evidence="2" id="KW-0539">Nucleus</keyword>
<evidence type="ECO:0000313" key="6">
    <source>
        <dbReference type="Proteomes" id="UP000290900"/>
    </source>
</evidence>
<dbReference type="AlphaFoldDB" id="A0A448YJV0"/>
<comment type="subcellular location">
    <subcellularLocation>
        <location evidence="1">Nucleus</location>
    </subcellularLocation>
</comment>
<accession>A0A448YJV0</accession>
<dbReference type="InterPro" id="IPR040240">
    <property type="entry name" value="TAF1"/>
</dbReference>
<protein>
    <submittedName>
        <fullName evidence="5">DEKNAAC102044</fullName>
    </submittedName>
</protein>
<feature type="region of interest" description="Disordered" evidence="3">
    <location>
        <begin position="1"/>
        <end position="27"/>
    </location>
</feature>
<dbReference type="GO" id="GO:0051123">
    <property type="term" value="P:RNA polymerase II preinitiation complex assembly"/>
    <property type="evidence" value="ECO:0007669"/>
    <property type="project" value="TreeGrafter"/>
</dbReference>
<dbReference type="InParanoid" id="A0A448YJV0"/>
<dbReference type="PANTHER" id="PTHR13900">
    <property type="entry name" value="TRANSCRIPTION INITIATION FACTOR TFIID"/>
    <property type="match status" value="1"/>
</dbReference>
<evidence type="ECO:0000256" key="2">
    <source>
        <dbReference type="ARBA" id="ARBA00023242"/>
    </source>
</evidence>
<dbReference type="EMBL" id="CAACVR010000010">
    <property type="protein sequence ID" value="VEU21187.1"/>
    <property type="molecule type" value="Genomic_DNA"/>
</dbReference>
<feature type="region of interest" description="Disordered" evidence="3">
    <location>
        <begin position="994"/>
        <end position="1032"/>
    </location>
</feature>
<evidence type="ECO:0000259" key="4">
    <source>
        <dbReference type="Pfam" id="PF12157"/>
    </source>
</evidence>
<dbReference type="GO" id="GO:0005669">
    <property type="term" value="C:transcription factor TFIID complex"/>
    <property type="evidence" value="ECO:0007669"/>
    <property type="project" value="InterPro"/>
</dbReference>
<feature type="domain" description="Transcription initiation factor TFIID subunit 1 histone acetyltransferase" evidence="4">
    <location>
        <begin position="415"/>
        <end position="880"/>
    </location>
</feature>
<feature type="compositionally biased region" description="Basic and acidic residues" evidence="3">
    <location>
        <begin position="101"/>
        <end position="114"/>
    </location>
</feature>
<keyword evidence="6" id="KW-1185">Reference proteome</keyword>
<evidence type="ECO:0000256" key="1">
    <source>
        <dbReference type="ARBA" id="ARBA00004123"/>
    </source>
</evidence>
<reference evidence="5 6" key="1">
    <citation type="submission" date="2018-12" db="EMBL/GenBank/DDBJ databases">
        <authorList>
            <person name="Tiukova I."/>
            <person name="Dainat J."/>
        </authorList>
    </citation>
    <scope>NUCLEOTIDE SEQUENCE [LARGE SCALE GENOMIC DNA]</scope>
</reference>
<dbReference type="Pfam" id="PF12157">
    <property type="entry name" value="DUF3591"/>
    <property type="match status" value="1"/>
</dbReference>
<name>A0A448YJV0_BRENA</name>
<feature type="compositionally biased region" description="Acidic residues" evidence="3">
    <location>
        <begin position="90"/>
        <end position="100"/>
    </location>
</feature>
<dbReference type="OrthoDB" id="5752at2759"/>
<dbReference type="FunCoup" id="A0A448YJV0">
    <property type="interactions" value="430"/>
</dbReference>